<organism evidence="3 4">
    <name type="scientific">Citricoccus zhacaiensis</name>
    <dbReference type="NCBI Taxonomy" id="489142"/>
    <lineage>
        <taxon>Bacteria</taxon>
        <taxon>Bacillati</taxon>
        <taxon>Actinomycetota</taxon>
        <taxon>Actinomycetes</taxon>
        <taxon>Micrococcales</taxon>
        <taxon>Micrococcaceae</taxon>
        <taxon>Citricoccus</taxon>
    </lineage>
</organism>
<evidence type="ECO:0000259" key="2">
    <source>
        <dbReference type="Pfam" id="PF04069"/>
    </source>
</evidence>
<dbReference type="Proteomes" id="UP000642509">
    <property type="component" value="Unassembled WGS sequence"/>
</dbReference>
<dbReference type="InterPro" id="IPR007210">
    <property type="entry name" value="ABC_Gly_betaine_transp_sub-bd"/>
</dbReference>
<dbReference type="SUPFAM" id="SSF53850">
    <property type="entry name" value="Periplasmic binding protein-like II"/>
    <property type="match status" value="1"/>
</dbReference>
<dbReference type="Gene3D" id="3.40.190.10">
    <property type="entry name" value="Periplasmic binding protein-like II"/>
    <property type="match status" value="1"/>
</dbReference>
<evidence type="ECO:0000313" key="4">
    <source>
        <dbReference type="Proteomes" id="UP000642509"/>
    </source>
</evidence>
<feature type="domain" description="ABC-type glycine betaine transport system substrate-binding" evidence="2">
    <location>
        <begin position="57"/>
        <end position="316"/>
    </location>
</feature>
<sequence>MSMTPQPRRLPFAHRSLLALAAISAVALTGCGSSDPLGGGASGSAGGGNDGGSAGEAIVIGSQQYYSNEIIAELYAQALEAEGFTVEREYQIGQREVYLPELESGAIDVLPEYSGNLLQYYDAESAASTPEEIHAALAEVLPENLRALEPAEATDQDSYNVTREFAEEHSLTTLADLQNVDEPLTVAANSEFETRPYGPEGLKEVYGVDVSLVPVEDSGGPLTVKALVDGDVQLADIYSADPSIQSQDLVTLKDPENLILPQNVTPIVSEAVDEDAAAVIEEVNAQLSAEELIDLNRQSVEDQSSSADLATAWLAEQGLA</sequence>
<keyword evidence="4" id="KW-1185">Reference proteome</keyword>
<feature type="signal peptide" evidence="1">
    <location>
        <begin position="1"/>
        <end position="27"/>
    </location>
</feature>
<reference evidence="4" key="1">
    <citation type="journal article" date="2019" name="Int. J. Syst. Evol. Microbiol.">
        <title>The Global Catalogue of Microorganisms (GCM) 10K type strain sequencing project: providing services to taxonomists for standard genome sequencing and annotation.</title>
        <authorList>
            <consortium name="The Broad Institute Genomics Platform"/>
            <consortium name="The Broad Institute Genome Sequencing Center for Infectious Disease"/>
            <person name="Wu L."/>
            <person name="Ma J."/>
        </authorList>
    </citation>
    <scope>NUCLEOTIDE SEQUENCE [LARGE SCALE GENOMIC DNA]</scope>
    <source>
        <strain evidence="4">CGMCC 1.7064</strain>
    </source>
</reference>
<proteinExistence type="predicted"/>
<dbReference type="Gene3D" id="3.40.190.120">
    <property type="entry name" value="Osmoprotection protein (prox), domain 2"/>
    <property type="match status" value="1"/>
</dbReference>
<evidence type="ECO:0000313" key="3">
    <source>
        <dbReference type="EMBL" id="GGO41728.1"/>
    </source>
</evidence>
<keyword evidence="1" id="KW-0732">Signal</keyword>
<accession>A0ABQ2LPU4</accession>
<evidence type="ECO:0000256" key="1">
    <source>
        <dbReference type="SAM" id="SignalP"/>
    </source>
</evidence>
<comment type="caution">
    <text evidence="3">The sequence shown here is derived from an EMBL/GenBank/DDBJ whole genome shotgun (WGS) entry which is preliminary data.</text>
</comment>
<feature type="chain" id="PRO_5045747486" evidence="1">
    <location>
        <begin position="28"/>
        <end position="320"/>
    </location>
</feature>
<gene>
    <name evidence="3" type="ORF">GCM10010977_06170</name>
</gene>
<name>A0ABQ2LPU4_9MICC</name>
<dbReference type="RefSeq" id="WP_373286662.1">
    <property type="nucleotide sequence ID" value="NZ_BAAAOU010000003.1"/>
</dbReference>
<protein>
    <submittedName>
        <fullName evidence="3">Glycine/betaine ABC transporter permease</fullName>
    </submittedName>
</protein>
<dbReference type="CDD" id="cd13606">
    <property type="entry name" value="PBP2_ProX_like"/>
    <property type="match status" value="1"/>
</dbReference>
<dbReference type="Pfam" id="PF04069">
    <property type="entry name" value="OpuAC"/>
    <property type="match status" value="1"/>
</dbReference>
<dbReference type="EMBL" id="BMLQ01000001">
    <property type="protein sequence ID" value="GGO41728.1"/>
    <property type="molecule type" value="Genomic_DNA"/>
</dbReference>